<sequence>MIRRLSAQEECIEINDNEEDRESIPGSVSVQCSDADLRNVNNTVSDNQSAKEMEVDEVVVTRNSESTSSGPKFPITSFPDYIMFGTFKAEAKAVEFIDDGVRVTNVAPNALNTKFKYHIMIPFVEMQTISICIDSALPLMCLQPTRDSTDKIQECMALGHKSENGLRFDTDSDDPREQKIIIVLKGEKITEGFAKLLFKQCNDLNPNCKCERMDISDARLVISAARERVINLENKNQRFNR</sequence>
<gene>
    <name evidence="1" type="ORF">OSB1V03_LOCUS22199</name>
</gene>
<accession>A0A7R9QK45</accession>
<dbReference type="Proteomes" id="UP000759131">
    <property type="component" value="Unassembled WGS sequence"/>
</dbReference>
<dbReference type="EMBL" id="OC900290">
    <property type="protein sequence ID" value="CAD7648995.1"/>
    <property type="molecule type" value="Genomic_DNA"/>
</dbReference>
<reference evidence="1" key="1">
    <citation type="submission" date="2020-11" db="EMBL/GenBank/DDBJ databases">
        <authorList>
            <person name="Tran Van P."/>
        </authorList>
    </citation>
    <scope>NUCLEOTIDE SEQUENCE</scope>
</reference>
<organism evidence="1">
    <name type="scientific">Medioppia subpectinata</name>
    <dbReference type="NCBI Taxonomy" id="1979941"/>
    <lineage>
        <taxon>Eukaryota</taxon>
        <taxon>Metazoa</taxon>
        <taxon>Ecdysozoa</taxon>
        <taxon>Arthropoda</taxon>
        <taxon>Chelicerata</taxon>
        <taxon>Arachnida</taxon>
        <taxon>Acari</taxon>
        <taxon>Acariformes</taxon>
        <taxon>Sarcoptiformes</taxon>
        <taxon>Oribatida</taxon>
        <taxon>Brachypylina</taxon>
        <taxon>Oppioidea</taxon>
        <taxon>Oppiidae</taxon>
        <taxon>Medioppia</taxon>
    </lineage>
</organism>
<protein>
    <submittedName>
        <fullName evidence="1">Uncharacterized protein</fullName>
    </submittedName>
</protein>
<evidence type="ECO:0000313" key="1">
    <source>
        <dbReference type="EMBL" id="CAD7648995.1"/>
    </source>
</evidence>
<dbReference type="AlphaFoldDB" id="A0A7R9QK45"/>
<proteinExistence type="predicted"/>
<keyword evidence="2" id="KW-1185">Reference proteome</keyword>
<evidence type="ECO:0000313" key="2">
    <source>
        <dbReference type="Proteomes" id="UP000759131"/>
    </source>
</evidence>
<feature type="non-terminal residue" evidence="1">
    <location>
        <position position="241"/>
    </location>
</feature>
<dbReference type="OrthoDB" id="6533770at2759"/>
<dbReference type="EMBL" id="CAJPIZ010045715">
    <property type="protein sequence ID" value="CAG2122253.1"/>
    <property type="molecule type" value="Genomic_DNA"/>
</dbReference>
<name>A0A7R9QK45_9ACAR</name>